<protein>
    <recommendedName>
        <fullName evidence="2">NADH-quinone oxidoreductase subunit J</fullName>
        <ecNumber evidence="2">7.1.1.-</ecNumber>
    </recommendedName>
</protein>
<feature type="transmembrane region" description="Helical" evidence="2">
    <location>
        <begin position="30"/>
        <end position="51"/>
    </location>
</feature>
<proteinExistence type="inferred from homology"/>
<comment type="catalytic activity">
    <reaction evidence="2">
        <text>a quinone + NADH + 5 H(+)(in) = a quinol + NAD(+) + 4 H(+)(out)</text>
        <dbReference type="Rhea" id="RHEA:57888"/>
        <dbReference type="ChEBI" id="CHEBI:15378"/>
        <dbReference type="ChEBI" id="CHEBI:24646"/>
        <dbReference type="ChEBI" id="CHEBI:57540"/>
        <dbReference type="ChEBI" id="CHEBI:57945"/>
        <dbReference type="ChEBI" id="CHEBI:132124"/>
    </reaction>
</comment>
<keyword evidence="2" id="KW-0812">Transmembrane</keyword>
<feature type="transmembrane region" description="Helical" evidence="2">
    <location>
        <begin position="89"/>
        <end position="113"/>
    </location>
</feature>
<dbReference type="InterPro" id="IPR001457">
    <property type="entry name" value="NADH_UbQ/plastoQ_OxRdtase_su6"/>
</dbReference>
<evidence type="ECO:0000313" key="3">
    <source>
        <dbReference type="EMBL" id="SHK58533.1"/>
    </source>
</evidence>
<keyword evidence="2" id="KW-0520">NAD</keyword>
<reference evidence="3 4" key="1">
    <citation type="submission" date="2016-11" db="EMBL/GenBank/DDBJ databases">
        <authorList>
            <person name="Jaros S."/>
            <person name="Januszkiewicz K."/>
            <person name="Wedrychowicz H."/>
        </authorList>
    </citation>
    <scope>NUCLEOTIDE SEQUENCE [LARGE SCALE GENOMIC DNA]</scope>
    <source>
        <strain evidence="3 4">DSM 19557</strain>
    </source>
</reference>
<keyword evidence="4" id="KW-1185">Reference proteome</keyword>
<keyword evidence="2" id="KW-1133">Transmembrane helix</keyword>
<dbReference type="GO" id="GO:0008137">
    <property type="term" value="F:NADH dehydrogenase (ubiquinone) activity"/>
    <property type="evidence" value="ECO:0007669"/>
    <property type="project" value="UniProtKB-UniRule"/>
</dbReference>
<dbReference type="Pfam" id="PF00499">
    <property type="entry name" value="Oxidored_q3"/>
    <property type="match status" value="1"/>
</dbReference>
<dbReference type="EC" id="7.1.1.-" evidence="2"/>
<dbReference type="Gene3D" id="1.20.120.1200">
    <property type="entry name" value="NADH-ubiquinone/plastoquinone oxidoreductase chain 6, subunit NuoJ"/>
    <property type="match status" value="1"/>
</dbReference>
<feature type="transmembrane region" description="Helical" evidence="2">
    <location>
        <begin position="57"/>
        <end position="77"/>
    </location>
</feature>
<keyword evidence="2" id="KW-0472">Membrane</keyword>
<dbReference type="PANTHER" id="PTHR33269:SF17">
    <property type="entry name" value="NADH-UBIQUINONE OXIDOREDUCTASE CHAIN 6"/>
    <property type="match status" value="1"/>
</dbReference>
<accession>A0A1M6TNQ5</accession>
<dbReference type="InterPro" id="IPR042106">
    <property type="entry name" value="Nuo/plastoQ_OxRdtase_6_NuoJ"/>
</dbReference>
<keyword evidence="2" id="KW-1003">Cell membrane</keyword>
<dbReference type="OrthoDB" id="13239at2"/>
<dbReference type="RefSeq" id="WP_079654611.1">
    <property type="nucleotide sequence ID" value="NZ_LT670846.1"/>
</dbReference>
<feature type="transmembrane region" description="Helical" evidence="2">
    <location>
        <begin position="133"/>
        <end position="163"/>
    </location>
</feature>
<comment type="similarity">
    <text evidence="1 2">Belongs to the complex I subunit 6 family.</text>
</comment>
<dbReference type="Proteomes" id="UP000189810">
    <property type="component" value="Chromosome I"/>
</dbReference>
<organism evidence="3 4">
    <name type="scientific">Thermocrinis minervae</name>
    <dbReference type="NCBI Taxonomy" id="381751"/>
    <lineage>
        <taxon>Bacteria</taxon>
        <taxon>Pseudomonadati</taxon>
        <taxon>Aquificota</taxon>
        <taxon>Aquificia</taxon>
        <taxon>Aquificales</taxon>
        <taxon>Aquificaceae</taxon>
        <taxon>Thermocrinis</taxon>
    </lineage>
</organism>
<name>A0A1M6TNQ5_9AQUI</name>
<dbReference type="PANTHER" id="PTHR33269">
    <property type="entry name" value="NADH-UBIQUINONE OXIDOREDUCTASE CHAIN 6"/>
    <property type="match status" value="1"/>
</dbReference>
<feature type="transmembrane region" description="Helical" evidence="2">
    <location>
        <begin position="6"/>
        <end position="23"/>
    </location>
</feature>
<dbReference type="GO" id="GO:0005886">
    <property type="term" value="C:plasma membrane"/>
    <property type="evidence" value="ECO:0007669"/>
    <property type="project" value="UniProtKB-SubCell"/>
</dbReference>
<dbReference type="GO" id="GO:0048038">
    <property type="term" value="F:quinone binding"/>
    <property type="evidence" value="ECO:0007669"/>
    <property type="project" value="UniProtKB-UniRule"/>
</dbReference>
<keyword evidence="2" id="KW-0874">Quinone</keyword>
<evidence type="ECO:0000256" key="2">
    <source>
        <dbReference type="RuleBase" id="RU004429"/>
    </source>
</evidence>
<sequence>MLYAAFILFSVWAIVSGIGVVILPNPIHVILALLSALIAIAGLFFTAGAELVGALQLLIYAVAVTVFYVFVLTAVPWEKVLKKDSHYRVEALLSFPFLLVFYLEIILVFLVGVGVSPKGEIKGLLEELGNLRAVGVILFSKYFLAFELVSLILLVAIIGAVAIGRKEARTYEDDTP</sequence>
<comment type="function">
    <text evidence="2">NDH-1 shuttles electrons from NADH, via FMN and iron-sulfur (Fe-S) centers, to quinones in the respiratory chain. Couples the redox reaction to proton translocation (for every two electrons transferred, four hydrogen ions are translocated across the cytoplasmic membrane), and thus conserves the redox energy in a proton gradient.</text>
</comment>
<dbReference type="STRING" id="381751.SAMN05444391_1537"/>
<dbReference type="AlphaFoldDB" id="A0A1M6TNQ5"/>
<gene>
    <name evidence="3" type="ORF">SAMN05444391_1537</name>
</gene>
<evidence type="ECO:0000313" key="4">
    <source>
        <dbReference type="Proteomes" id="UP000189810"/>
    </source>
</evidence>
<dbReference type="EMBL" id="LT670846">
    <property type="protein sequence ID" value="SHK58533.1"/>
    <property type="molecule type" value="Genomic_DNA"/>
</dbReference>
<evidence type="ECO:0000256" key="1">
    <source>
        <dbReference type="ARBA" id="ARBA00005698"/>
    </source>
</evidence>
<comment type="subcellular location">
    <subcellularLocation>
        <location evidence="2">Cell membrane</location>
        <topology evidence="2">Multi-pass membrane protein</topology>
    </subcellularLocation>
</comment>